<evidence type="ECO:0000259" key="1">
    <source>
        <dbReference type="Pfam" id="PF01850"/>
    </source>
</evidence>
<dbReference type="EMBL" id="MGHE01000014">
    <property type="protein sequence ID" value="OGM64207.1"/>
    <property type="molecule type" value="Genomic_DNA"/>
</dbReference>
<protein>
    <submittedName>
        <fullName evidence="2">Twitching motility protein PilT</fullName>
    </submittedName>
</protein>
<dbReference type="InterPro" id="IPR052919">
    <property type="entry name" value="TA_system_RNase"/>
</dbReference>
<dbReference type="InterPro" id="IPR002716">
    <property type="entry name" value="PIN_dom"/>
</dbReference>
<dbReference type="Gene3D" id="3.40.50.1010">
    <property type="entry name" value="5'-nuclease"/>
    <property type="match status" value="1"/>
</dbReference>
<dbReference type="Pfam" id="PF01850">
    <property type="entry name" value="PIN"/>
    <property type="match status" value="1"/>
</dbReference>
<dbReference type="CDD" id="cd09872">
    <property type="entry name" value="PIN_Sll0205-like"/>
    <property type="match status" value="1"/>
</dbReference>
<name>A0A1F8BJG1_9BACT</name>
<dbReference type="InterPro" id="IPR029060">
    <property type="entry name" value="PIN-like_dom_sf"/>
</dbReference>
<comment type="caution">
    <text evidence="2">The sequence shown here is derived from an EMBL/GenBank/DDBJ whole genome shotgun (WGS) entry which is preliminary data.</text>
</comment>
<dbReference type="Proteomes" id="UP000177060">
    <property type="component" value="Unassembled WGS sequence"/>
</dbReference>
<organism evidence="2 3">
    <name type="scientific">Candidatus Woesebacteria bacterium RIFCSPLOWO2_01_FULL_39_14</name>
    <dbReference type="NCBI Taxonomy" id="1802518"/>
    <lineage>
        <taxon>Bacteria</taxon>
        <taxon>Candidatus Woeseibacteriota</taxon>
    </lineage>
</organism>
<dbReference type="PANTHER" id="PTHR36173:SF1">
    <property type="entry name" value="RIBONUCLEASE VAPC22"/>
    <property type="match status" value="1"/>
</dbReference>
<gene>
    <name evidence="2" type="ORF">A3A52_02795</name>
</gene>
<dbReference type="InterPro" id="IPR041705">
    <property type="entry name" value="PIN_Sll0205"/>
</dbReference>
<evidence type="ECO:0000313" key="3">
    <source>
        <dbReference type="Proteomes" id="UP000177060"/>
    </source>
</evidence>
<feature type="domain" description="PIN" evidence="1">
    <location>
        <begin position="2"/>
        <end position="125"/>
    </location>
</feature>
<dbReference type="SUPFAM" id="SSF88723">
    <property type="entry name" value="PIN domain-like"/>
    <property type="match status" value="1"/>
</dbReference>
<sequence>MILLDTHVLIWWLNGSAKLSNKALREIKNSKKKEKIFVSSISIWEIAMLVKKKRLKLTLNVESWIREVERLTYINFLPVDNNIAFESVYLPEFKHKDPADRIIVATARGLRAKLITSDIRILRYPHIQTIW</sequence>
<proteinExistence type="predicted"/>
<accession>A0A1F8BJG1</accession>
<evidence type="ECO:0000313" key="2">
    <source>
        <dbReference type="EMBL" id="OGM64207.1"/>
    </source>
</evidence>
<dbReference type="PANTHER" id="PTHR36173">
    <property type="entry name" value="RIBONUCLEASE VAPC16-RELATED"/>
    <property type="match status" value="1"/>
</dbReference>
<dbReference type="AlphaFoldDB" id="A0A1F8BJG1"/>
<reference evidence="2 3" key="1">
    <citation type="journal article" date="2016" name="Nat. Commun.">
        <title>Thousands of microbial genomes shed light on interconnected biogeochemical processes in an aquifer system.</title>
        <authorList>
            <person name="Anantharaman K."/>
            <person name="Brown C.T."/>
            <person name="Hug L.A."/>
            <person name="Sharon I."/>
            <person name="Castelle C.J."/>
            <person name="Probst A.J."/>
            <person name="Thomas B.C."/>
            <person name="Singh A."/>
            <person name="Wilkins M.J."/>
            <person name="Karaoz U."/>
            <person name="Brodie E.L."/>
            <person name="Williams K.H."/>
            <person name="Hubbard S.S."/>
            <person name="Banfield J.F."/>
        </authorList>
    </citation>
    <scope>NUCLEOTIDE SEQUENCE [LARGE SCALE GENOMIC DNA]</scope>
</reference>